<keyword evidence="9 11" id="KW-0868">Chloride</keyword>
<dbReference type="SUPFAM" id="SSF54631">
    <property type="entry name" value="CBS-domain pair"/>
    <property type="match status" value="1"/>
</dbReference>
<evidence type="ECO:0000256" key="6">
    <source>
        <dbReference type="ARBA" id="ARBA00023065"/>
    </source>
</evidence>
<dbReference type="GO" id="GO:0005254">
    <property type="term" value="F:chloride channel activity"/>
    <property type="evidence" value="ECO:0007669"/>
    <property type="project" value="UniProtKB-UniRule"/>
</dbReference>
<dbReference type="SMART" id="SM00116">
    <property type="entry name" value="CBS"/>
    <property type="match status" value="1"/>
</dbReference>
<dbReference type="EMBL" id="KV784394">
    <property type="protein sequence ID" value="OEU06905.1"/>
    <property type="molecule type" value="Genomic_DNA"/>
</dbReference>
<evidence type="ECO:0000256" key="12">
    <source>
        <dbReference type="SAM" id="MobiDB-lite"/>
    </source>
</evidence>
<feature type="transmembrane region" description="Helical" evidence="11">
    <location>
        <begin position="410"/>
        <end position="429"/>
    </location>
</feature>
<evidence type="ECO:0000256" key="4">
    <source>
        <dbReference type="ARBA" id="ARBA00022737"/>
    </source>
</evidence>
<evidence type="ECO:0000256" key="7">
    <source>
        <dbReference type="ARBA" id="ARBA00023122"/>
    </source>
</evidence>
<evidence type="ECO:0000256" key="3">
    <source>
        <dbReference type="ARBA" id="ARBA00022692"/>
    </source>
</evidence>
<evidence type="ECO:0000313" key="15">
    <source>
        <dbReference type="Proteomes" id="UP000095751"/>
    </source>
</evidence>
<feature type="transmembrane region" description="Helical" evidence="11">
    <location>
        <begin position="469"/>
        <end position="495"/>
    </location>
</feature>
<sequence length="856" mass="93931">LLPPPPPVLPAERLSSQQKQKHSSFISKNTTRWVLTICCALISGLTTIIIVSCTEKLVTWRTEFLAKSLTNNIDSNHQYWIVFGWYCLISLLLADTASILCLYYPGITEAIGSGIPEVKSYLNGIRVKKFNNSTLLIVKMIGSVLSVGSSMAVGMEGPLVMIGAYAGATLAHCDDFDIDSNSSPLLHSIWIWSTSDLSYFANDAERRKLITIGAACGFAASFGAPIGGMLFILDDISTFFDQDMFLRILVANSVGTFCLALYRGDLSYYGAIQFGSYTGSEDNNISDRFLEIPWWIVLGVLFGILGGGFCKAFGAIKKSTGKQFNTKGLKLLRITYISLINSIVMFLLPSMSWVCHDNVDVYGNNSTTTTAASAEQQFFCDEGQTNEMATIFFGSRGKAIVRILSNPGQFYPLTLLIVGIVFYVLMLYTNTTSIPSGLFTPIVISGAALGGSYGLLLKQYVDENVDPSSFALLGVGAMMAGIQRSTVSTCVILVEGTGQMKVLLPVMIVVVVSNYVAYLVHEDGIYEVLIKLKGYPYLEHGKDDLYDVFTVSEVMSTPPVVVREKERASKLVKILKSTTHNGFPVVDDRGRFKGLVRRKQIVALMECGIFEQVGPGDDAITMSIKSSSGSINTSSVGATSTRSGMGGLQGLMHYAFHIKDDRYNDVHGEEDGEEDDDDDEEEADDEKPKKTTRDMDTCSSSLSFTPSMEEVEDIDSDDEEDVSKVSYYKKNSDDETTQSDSSLLLTSSIVKEAPKGFARVGLDRKNNVVIIKWLNPVYKDDVVDLESVMNRGTYFVPEDFPLSKAYNLFTLLGLRWIVVVGGTDGCTVVGMLTRESFLDAHIKEYTGVDVNAFKDR</sequence>
<evidence type="ECO:0000256" key="10">
    <source>
        <dbReference type="PROSITE-ProRule" id="PRU00703"/>
    </source>
</evidence>
<feature type="compositionally biased region" description="Acidic residues" evidence="12">
    <location>
        <begin position="709"/>
        <end position="721"/>
    </location>
</feature>
<feature type="transmembrane region" description="Helical" evidence="11">
    <location>
        <begin position="292"/>
        <end position="313"/>
    </location>
</feature>
<dbReference type="PROSITE" id="PS51371">
    <property type="entry name" value="CBS"/>
    <property type="match status" value="2"/>
</dbReference>
<dbReference type="Gene3D" id="1.10.3080.10">
    <property type="entry name" value="Clc chloride channel"/>
    <property type="match status" value="1"/>
</dbReference>
<evidence type="ECO:0000256" key="11">
    <source>
        <dbReference type="RuleBase" id="RU361221"/>
    </source>
</evidence>
<protein>
    <recommendedName>
        <fullName evidence="11">Chloride channel protein</fullName>
    </recommendedName>
</protein>
<keyword evidence="8 11" id="KW-0472">Membrane</keyword>
<reference evidence="14 15" key="1">
    <citation type="submission" date="2016-09" db="EMBL/GenBank/DDBJ databases">
        <title>Extensive genetic diversity and differential bi-allelic expression allows diatom success in the polar Southern Ocean.</title>
        <authorList>
            <consortium name="DOE Joint Genome Institute"/>
            <person name="Mock T."/>
            <person name="Otillar R.P."/>
            <person name="Strauss J."/>
            <person name="Dupont C."/>
            <person name="Frickenhaus S."/>
            <person name="Maumus F."/>
            <person name="Mcmullan M."/>
            <person name="Sanges R."/>
            <person name="Schmutz J."/>
            <person name="Toseland A."/>
            <person name="Valas R."/>
            <person name="Veluchamy A."/>
            <person name="Ward B.J."/>
            <person name="Allen A."/>
            <person name="Barry K."/>
            <person name="Falciatore A."/>
            <person name="Ferrante M."/>
            <person name="Fortunato A.E."/>
            <person name="Gloeckner G."/>
            <person name="Gruber A."/>
            <person name="Hipkin R."/>
            <person name="Janech M."/>
            <person name="Kroth P."/>
            <person name="Leese F."/>
            <person name="Lindquist E."/>
            <person name="Lyon B.R."/>
            <person name="Martin J."/>
            <person name="Mayer C."/>
            <person name="Parker M."/>
            <person name="Quesneville H."/>
            <person name="Raymond J."/>
            <person name="Uhlig C."/>
            <person name="Valentin K.U."/>
            <person name="Worden A.Z."/>
            <person name="Armbrust E.V."/>
            <person name="Bowler C."/>
            <person name="Green B."/>
            <person name="Moulton V."/>
            <person name="Van Oosterhout C."/>
            <person name="Grigoriev I."/>
        </authorList>
    </citation>
    <scope>NUCLEOTIDE SEQUENCE [LARGE SCALE GENOMIC DNA]</scope>
    <source>
        <strain evidence="14 15">CCMP1102</strain>
    </source>
</reference>
<comment type="subcellular location">
    <subcellularLocation>
        <location evidence="1 11">Membrane</location>
        <topology evidence="1 11">Multi-pass membrane protein</topology>
    </subcellularLocation>
</comment>
<keyword evidence="3 11" id="KW-0812">Transmembrane</keyword>
<feature type="region of interest" description="Disordered" evidence="12">
    <location>
        <begin position="665"/>
        <end position="722"/>
    </location>
</feature>
<feature type="domain" description="CBS" evidence="13">
    <location>
        <begin position="555"/>
        <end position="611"/>
    </location>
</feature>
<keyword evidence="6 11" id="KW-0406">Ion transport</keyword>
<evidence type="ECO:0000313" key="14">
    <source>
        <dbReference type="EMBL" id="OEU06905.1"/>
    </source>
</evidence>
<feature type="compositionally biased region" description="Basic and acidic residues" evidence="12">
    <location>
        <begin position="686"/>
        <end position="696"/>
    </location>
</feature>
<proteinExistence type="inferred from homology"/>
<feature type="compositionally biased region" description="Polar residues" evidence="12">
    <location>
        <begin position="697"/>
        <end position="706"/>
    </location>
</feature>
<feature type="transmembrane region" description="Helical" evidence="11">
    <location>
        <begin position="209"/>
        <end position="233"/>
    </location>
</feature>
<dbReference type="InterPro" id="IPR000644">
    <property type="entry name" value="CBS_dom"/>
</dbReference>
<feature type="domain" description="CBS" evidence="13">
    <location>
        <begin position="789"/>
        <end position="850"/>
    </location>
</feature>
<keyword evidence="2 11" id="KW-0813">Transport</keyword>
<dbReference type="InterPro" id="IPR051280">
    <property type="entry name" value="Cl-channel/antiporter"/>
</dbReference>
<comment type="similarity">
    <text evidence="11">Belongs to the chloride channel (TC 2.A.49) family.</text>
</comment>
<dbReference type="Proteomes" id="UP000095751">
    <property type="component" value="Unassembled WGS sequence"/>
</dbReference>
<evidence type="ECO:0000256" key="8">
    <source>
        <dbReference type="ARBA" id="ARBA00023136"/>
    </source>
</evidence>
<dbReference type="InterPro" id="IPR046342">
    <property type="entry name" value="CBS_dom_sf"/>
</dbReference>
<feature type="transmembrane region" description="Helical" evidence="11">
    <location>
        <begin position="136"/>
        <end position="155"/>
    </location>
</feature>
<dbReference type="PANTHER" id="PTHR11689">
    <property type="entry name" value="CHLORIDE CHANNEL PROTEIN CLC FAMILY MEMBER"/>
    <property type="match status" value="1"/>
</dbReference>
<dbReference type="PANTHER" id="PTHR11689:SF136">
    <property type="entry name" value="H(+)_CL(-) EXCHANGE TRANSPORTER 7"/>
    <property type="match status" value="1"/>
</dbReference>
<name>A0A1E7ELZ4_9STRA</name>
<evidence type="ECO:0000256" key="1">
    <source>
        <dbReference type="ARBA" id="ARBA00004141"/>
    </source>
</evidence>
<organism evidence="14 15">
    <name type="scientific">Fragilariopsis cylindrus CCMP1102</name>
    <dbReference type="NCBI Taxonomy" id="635003"/>
    <lineage>
        <taxon>Eukaryota</taxon>
        <taxon>Sar</taxon>
        <taxon>Stramenopiles</taxon>
        <taxon>Ochrophyta</taxon>
        <taxon>Bacillariophyta</taxon>
        <taxon>Bacillariophyceae</taxon>
        <taxon>Bacillariophycidae</taxon>
        <taxon>Bacillariales</taxon>
        <taxon>Bacillariaceae</taxon>
        <taxon>Fragilariopsis</taxon>
    </lineage>
</organism>
<evidence type="ECO:0000256" key="9">
    <source>
        <dbReference type="ARBA" id="ARBA00023214"/>
    </source>
</evidence>
<dbReference type="PRINTS" id="PR00762">
    <property type="entry name" value="CLCHANNEL"/>
</dbReference>
<dbReference type="KEGG" id="fcy:FRACYDRAFT_198924"/>
<feature type="transmembrane region" description="Helical" evidence="11">
    <location>
        <begin position="33"/>
        <end position="58"/>
    </location>
</feature>
<evidence type="ECO:0000256" key="5">
    <source>
        <dbReference type="ARBA" id="ARBA00022989"/>
    </source>
</evidence>
<dbReference type="InterPro" id="IPR014743">
    <property type="entry name" value="Cl-channel_core"/>
</dbReference>
<feature type="transmembrane region" description="Helical" evidence="11">
    <location>
        <begin position="334"/>
        <end position="354"/>
    </location>
</feature>
<keyword evidence="7 10" id="KW-0129">CBS domain</keyword>
<dbReference type="Pfam" id="PF00654">
    <property type="entry name" value="Voltage_CLC"/>
    <property type="match status" value="1"/>
</dbReference>
<dbReference type="SUPFAM" id="SSF81340">
    <property type="entry name" value="Clc chloride channel"/>
    <property type="match status" value="1"/>
</dbReference>
<keyword evidence="5 11" id="KW-1133">Transmembrane helix</keyword>
<dbReference type="InParanoid" id="A0A1E7ELZ4"/>
<dbReference type="AlphaFoldDB" id="A0A1E7ELZ4"/>
<accession>A0A1E7ELZ4</accession>
<evidence type="ECO:0000256" key="2">
    <source>
        <dbReference type="ARBA" id="ARBA00022448"/>
    </source>
</evidence>
<dbReference type="OrthoDB" id="428525at2759"/>
<feature type="non-terminal residue" evidence="14">
    <location>
        <position position="1"/>
    </location>
</feature>
<dbReference type="Gene3D" id="3.10.580.10">
    <property type="entry name" value="CBS-domain"/>
    <property type="match status" value="1"/>
</dbReference>
<feature type="transmembrane region" description="Helical" evidence="11">
    <location>
        <begin position="502"/>
        <end position="520"/>
    </location>
</feature>
<feature type="transmembrane region" description="Helical" evidence="11">
    <location>
        <begin position="436"/>
        <end position="457"/>
    </location>
</feature>
<gene>
    <name evidence="14" type="ORF">FRACYDRAFT_198924</name>
</gene>
<evidence type="ECO:0000259" key="13">
    <source>
        <dbReference type="PROSITE" id="PS51371"/>
    </source>
</evidence>
<feature type="compositionally biased region" description="Acidic residues" evidence="12">
    <location>
        <begin position="670"/>
        <end position="685"/>
    </location>
</feature>
<keyword evidence="15" id="KW-1185">Reference proteome</keyword>
<dbReference type="InterPro" id="IPR001807">
    <property type="entry name" value="ClC"/>
</dbReference>
<dbReference type="GO" id="GO:0016020">
    <property type="term" value="C:membrane"/>
    <property type="evidence" value="ECO:0007669"/>
    <property type="project" value="UniProtKB-SubCell"/>
</dbReference>
<feature type="transmembrane region" description="Helical" evidence="11">
    <location>
        <begin position="245"/>
        <end position="262"/>
    </location>
</feature>
<keyword evidence="4" id="KW-0677">Repeat</keyword>
<dbReference type="Pfam" id="PF00571">
    <property type="entry name" value="CBS"/>
    <property type="match status" value="2"/>
</dbReference>